<accession>A0A8J3KY88</accession>
<dbReference type="Proteomes" id="UP000630887">
    <property type="component" value="Unassembled WGS sequence"/>
</dbReference>
<keyword evidence="2" id="KW-1185">Reference proteome</keyword>
<dbReference type="AlphaFoldDB" id="A0A8J3KY88"/>
<evidence type="ECO:0000313" key="1">
    <source>
        <dbReference type="EMBL" id="GIG10913.1"/>
    </source>
</evidence>
<organism evidence="1 2">
    <name type="scientific">Catellatospora coxensis</name>
    <dbReference type="NCBI Taxonomy" id="310354"/>
    <lineage>
        <taxon>Bacteria</taxon>
        <taxon>Bacillati</taxon>
        <taxon>Actinomycetota</taxon>
        <taxon>Actinomycetes</taxon>
        <taxon>Micromonosporales</taxon>
        <taxon>Micromonosporaceae</taxon>
        <taxon>Catellatospora</taxon>
    </lineage>
</organism>
<name>A0A8J3KY88_9ACTN</name>
<proteinExistence type="predicted"/>
<comment type="caution">
    <text evidence="1">The sequence shown here is derived from an EMBL/GenBank/DDBJ whole genome shotgun (WGS) entry which is preliminary data.</text>
</comment>
<dbReference type="EMBL" id="BONI01000105">
    <property type="protein sequence ID" value="GIG10913.1"/>
    <property type="molecule type" value="Genomic_DNA"/>
</dbReference>
<reference evidence="1 2" key="1">
    <citation type="submission" date="2021-01" db="EMBL/GenBank/DDBJ databases">
        <title>Whole genome shotgun sequence of Catellatospora coxensis NBRC 107359.</title>
        <authorList>
            <person name="Komaki H."/>
            <person name="Tamura T."/>
        </authorList>
    </citation>
    <scope>NUCLEOTIDE SEQUENCE [LARGE SCALE GENOMIC DNA]</scope>
    <source>
        <strain evidence="1 2">NBRC 107359</strain>
    </source>
</reference>
<gene>
    <name evidence="1" type="ORF">Cco03nite_76130</name>
</gene>
<protein>
    <submittedName>
        <fullName evidence="1">Uncharacterized protein</fullName>
    </submittedName>
</protein>
<evidence type="ECO:0000313" key="2">
    <source>
        <dbReference type="Proteomes" id="UP000630887"/>
    </source>
</evidence>
<sequence length="56" mass="6212">MRERLRGDLQEALAVALRVGAQGSAHGSSFQVVTQLIVRIGVPVAKRRMLRLAWSR</sequence>